<organism evidence="3 4">
    <name type="scientific">Pseudoalteromonas amylolytica</name>
    <dbReference type="NCBI Taxonomy" id="1859457"/>
    <lineage>
        <taxon>Bacteria</taxon>
        <taxon>Pseudomonadati</taxon>
        <taxon>Pseudomonadota</taxon>
        <taxon>Gammaproteobacteria</taxon>
        <taxon>Alteromonadales</taxon>
        <taxon>Pseudoalteromonadaceae</taxon>
        <taxon>Pseudoalteromonas</taxon>
    </lineage>
</organism>
<dbReference type="InterPro" id="IPR014832">
    <property type="entry name" value="TnsA_C"/>
</dbReference>
<feature type="domain" description="TnsA endonuclease C-terminal" evidence="1">
    <location>
        <begin position="130"/>
        <end position="204"/>
    </location>
</feature>
<proteinExistence type="predicted"/>
<comment type="caution">
    <text evidence="3">The sequence shown here is derived from an EMBL/GenBank/DDBJ whole genome shotgun (WGS) entry which is preliminary data.</text>
</comment>
<dbReference type="AlphaFoldDB" id="A0A1S1N2M2"/>
<sequence length="218" mass="25708">MPVRAIPKNYRSLTGLANSQKAKGAFFESSLERDFLTMIEFDSGVESYDVQPVCISWLDANGRERQYTPDVLVNYRPKHSGFPNSDIILCEIKYRSDIQKNWEELKPKFKAAIRYAKEQGWHFKLFTEHEIRTVYMENARFLQPYLREKLDESHEHLILNALLAMRECTVEQLIKSLFHDKWAQAELLPSVWWLIAAKRISLDLNLPITMSSRIWLER</sequence>
<dbReference type="Proteomes" id="UP000179786">
    <property type="component" value="Unassembled WGS sequence"/>
</dbReference>
<gene>
    <name evidence="3" type="ORF">BET10_03535</name>
</gene>
<dbReference type="InterPro" id="IPR014833">
    <property type="entry name" value="TnsA_N"/>
</dbReference>
<keyword evidence="4" id="KW-1185">Reference proteome</keyword>
<protein>
    <submittedName>
        <fullName evidence="3">Transposase</fullName>
    </submittedName>
</protein>
<evidence type="ECO:0000259" key="2">
    <source>
        <dbReference type="Pfam" id="PF08722"/>
    </source>
</evidence>
<dbReference type="STRING" id="1859457.BET10_03535"/>
<dbReference type="Pfam" id="PF08721">
    <property type="entry name" value="Tn7_Tnp_TnsA_C"/>
    <property type="match status" value="1"/>
</dbReference>
<feature type="domain" description="TnsA endonuclease N-terminal" evidence="2">
    <location>
        <begin position="44"/>
        <end position="128"/>
    </location>
</feature>
<accession>A0A1S1N2M2</accession>
<evidence type="ECO:0000313" key="3">
    <source>
        <dbReference type="EMBL" id="OHU92854.1"/>
    </source>
</evidence>
<dbReference type="OrthoDB" id="881413at2"/>
<dbReference type="Pfam" id="PF08722">
    <property type="entry name" value="Tn7_TnsA-like_N"/>
    <property type="match status" value="1"/>
</dbReference>
<reference evidence="3 4" key="1">
    <citation type="submission" date="2016-09" db="EMBL/GenBank/DDBJ databases">
        <title>Pseudoalteromonas amylolytica sp. nov., isolated from the surface seawater.</title>
        <authorList>
            <person name="Wu Y.-H."/>
            <person name="Cheng H."/>
            <person name="Jin X.-B."/>
            <person name="Wang C.-S."/>
            <person name="Xu X.-W."/>
        </authorList>
    </citation>
    <scope>NUCLEOTIDE SEQUENCE [LARGE SCALE GENOMIC DNA]</scope>
    <source>
        <strain evidence="3 4">JW1</strain>
    </source>
</reference>
<evidence type="ECO:0000259" key="1">
    <source>
        <dbReference type="Pfam" id="PF08721"/>
    </source>
</evidence>
<name>A0A1S1N2M2_9GAMM</name>
<evidence type="ECO:0000313" key="4">
    <source>
        <dbReference type="Proteomes" id="UP000179786"/>
    </source>
</evidence>
<dbReference type="EMBL" id="MKJU01000006">
    <property type="protein sequence ID" value="OHU92854.1"/>
    <property type="molecule type" value="Genomic_DNA"/>
</dbReference>